<keyword evidence="12 21" id="KW-1133">Transmembrane helix</keyword>
<dbReference type="GO" id="GO:0005506">
    <property type="term" value="F:iron ion binding"/>
    <property type="evidence" value="ECO:0007669"/>
    <property type="project" value="UniProtKB-UniRule"/>
</dbReference>
<evidence type="ECO:0000256" key="15">
    <source>
        <dbReference type="ARBA" id="ARBA00023098"/>
    </source>
</evidence>
<dbReference type="EC" id="1.-.-.-" evidence="18"/>
<feature type="binding site" evidence="19">
    <location>
        <position position="328"/>
    </location>
    <ligand>
        <name>Zn(2+)</name>
        <dbReference type="ChEBI" id="CHEBI:29105"/>
        <label>1</label>
    </ligand>
</feature>
<feature type="binding site" evidence="19">
    <location>
        <position position="304"/>
    </location>
    <ligand>
        <name>Zn(2+)</name>
        <dbReference type="ChEBI" id="CHEBI:29105"/>
        <label>1</label>
    </ligand>
</feature>
<evidence type="ECO:0000256" key="13">
    <source>
        <dbReference type="ARBA" id="ARBA00023002"/>
    </source>
</evidence>
<comment type="cofactor">
    <cofactor evidence="20">
        <name>Fe cation</name>
        <dbReference type="ChEBI" id="CHEBI:24875"/>
    </cofactor>
</comment>
<evidence type="ECO:0000259" key="22">
    <source>
        <dbReference type="PROSITE" id="PS50255"/>
    </source>
</evidence>
<dbReference type="InterPro" id="IPR036400">
    <property type="entry name" value="Cyt_B5-like_heme/steroid_sf"/>
</dbReference>
<dbReference type="Gene3D" id="3.10.120.10">
    <property type="entry name" value="Cytochrome b5-like heme/steroid binding domain"/>
    <property type="match status" value="1"/>
</dbReference>
<feature type="transmembrane region" description="Helical" evidence="21">
    <location>
        <begin position="259"/>
        <end position="281"/>
    </location>
</feature>
<evidence type="ECO:0000256" key="10">
    <source>
        <dbReference type="ARBA" id="ARBA00022832"/>
    </source>
</evidence>
<keyword evidence="9 18" id="KW-0256">Endoplasmic reticulum</keyword>
<keyword evidence="6 20" id="KW-0349">Heme</keyword>
<dbReference type="STRING" id="101091.A0A1C7NEB0"/>
<evidence type="ECO:0000256" key="21">
    <source>
        <dbReference type="SAM" id="Phobius"/>
    </source>
</evidence>
<evidence type="ECO:0000256" key="6">
    <source>
        <dbReference type="ARBA" id="ARBA00022617"/>
    </source>
</evidence>
<keyword evidence="17 18" id="KW-0275">Fatty acid biosynthesis</keyword>
<keyword evidence="14 18" id="KW-0408">Iron</keyword>
<gene>
    <name evidence="23" type="primary">SCS7_2</name>
    <name evidence="23" type="ORF">A0J61_04559</name>
</gene>
<keyword evidence="5 18" id="KW-0444">Lipid biosynthesis</keyword>
<dbReference type="PROSITE" id="PS50255">
    <property type="entry name" value="CYTOCHROME_B5_2"/>
    <property type="match status" value="1"/>
</dbReference>
<feature type="binding site" evidence="19">
    <location>
        <position position="227"/>
    </location>
    <ligand>
        <name>Zn(2+)</name>
        <dbReference type="ChEBI" id="CHEBI:29105"/>
        <label>1</label>
    </ligand>
</feature>
<feature type="binding site" evidence="19">
    <location>
        <position position="327"/>
    </location>
    <ligand>
        <name>Zn(2+)</name>
        <dbReference type="ChEBI" id="CHEBI:29105"/>
        <label>1</label>
    </ligand>
</feature>
<reference evidence="23 24" key="1">
    <citation type="submission" date="2016-03" db="EMBL/GenBank/DDBJ databases">
        <title>Choanephora cucurbitarum.</title>
        <authorList>
            <person name="Min B."/>
            <person name="Park H."/>
            <person name="Park J.-H."/>
            <person name="Shin H.-D."/>
            <person name="Choi I.-G."/>
        </authorList>
    </citation>
    <scope>NUCLEOTIDE SEQUENCE [LARGE SCALE GENOMIC DNA]</scope>
    <source>
        <strain evidence="23 24">KUS-F28377</strain>
    </source>
</reference>
<dbReference type="InterPro" id="IPR018506">
    <property type="entry name" value="Cyt_B5_heme-BS"/>
</dbReference>
<feature type="transmembrane region" description="Helical" evidence="21">
    <location>
        <begin position="287"/>
        <end position="307"/>
    </location>
</feature>
<dbReference type="PROSITE" id="PS00191">
    <property type="entry name" value="CYTOCHROME_B5_1"/>
    <property type="match status" value="1"/>
</dbReference>
<dbReference type="GO" id="GO:0080132">
    <property type="term" value="F:fatty acid 2-hydroxylase activity"/>
    <property type="evidence" value="ECO:0007669"/>
    <property type="project" value="InterPro"/>
</dbReference>
<proteinExistence type="inferred from homology"/>
<dbReference type="InterPro" id="IPR001199">
    <property type="entry name" value="Cyt_B5-like_heme/steroid-bd"/>
</dbReference>
<feature type="binding site" evidence="19">
    <location>
        <position position="250"/>
    </location>
    <ligand>
        <name>Zn(2+)</name>
        <dbReference type="ChEBI" id="CHEBI:29105"/>
        <label>1</label>
    </ligand>
</feature>
<keyword evidence="24" id="KW-1185">Reference proteome</keyword>
<evidence type="ECO:0000256" key="8">
    <source>
        <dbReference type="ARBA" id="ARBA00022723"/>
    </source>
</evidence>
<feature type="binding site" evidence="19">
    <location>
        <position position="249"/>
    </location>
    <ligand>
        <name>Zn(2+)</name>
        <dbReference type="ChEBI" id="CHEBI:29105"/>
        <label>1</label>
    </ligand>
</feature>
<comment type="cofactor">
    <cofactor evidence="18 19">
        <name>Zn(2+)</name>
        <dbReference type="ChEBI" id="CHEBI:29105"/>
    </cofactor>
    <text evidence="18 19">Binds 2 Zn(2+) ions per subunit that likely form a catalytic dimetal center.</text>
</comment>
<dbReference type="Proteomes" id="UP000093000">
    <property type="component" value="Unassembled WGS sequence"/>
</dbReference>
<feature type="binding site" evidence="19">
    <location>
        <position position="246"/>
    </location>
    <ligand>
        <name>Zn(2+)</name>
        <dbReference type="ChEBI" id="CHEBI:29105"/>
        <label>1</label>
    </ligand>
</feature>
<comment type="pathway">
    <text evidence="2">Sphingolipid metabolism.</text>
</comment>
<feature type="binding site" evidence="19">
    <location>
        <position position="222"/>
    </location>
    <ligand>
        <name>Zn(2+)</name>
        <dbReference type="ChEBI" id="CHEBI:29105"/>
        <label>1</label>
    </ligand>
</feature>
<dbReference type="OrthoDB" id="2204368at2759"/>
<comment type="function">
    <text evidence="18">Ceramide hydroxylase involved in the hydroxylation of sphingolipid-associated very long chain fatty acids. Postulated to hydroxylate the very long chain fatty acid of dihydroceramides and phytoceramides at C-2.</text>
</comment>
<evidence type="ECO:0000256" key="5">
    <source>
        <dbReference type="ARBA" id="ARBA00022516"/>
    </source>
</evidence>
<evidence type="ECO:0000256" key="11">
    <source>
        <dbReference type="ARBA" id="ARBA00022833"/>
    </source>
</evidence>
<keyword evidence="7 21" id="KW-0812">Transmembrane</keyword>
<keyword evidence="10 18" id="KW-0276">Fatty acid metabolism</keyword>
<dbReference type="InterPro" id="IPR006694">
    <property type="entry name" value="Fatty_acid_hydroxylase"/>
</dbReference>
<evidence type="ECO:0000256" key="7">
    <source>
        <dbReference type="ARBA" id="ARBA00022692"/>
    </source>
</evidence>
<dbReference type="PRINTS" id="PR00363">
    <property type="entry name" value="CYTOCHROMEB5"/>
</dbReference>
<dbReference type="Pfam" id="PF04116">
    <property type="entry name" value="FA_hydroxylase"/>
    <property type="match status" value="1"/>
</dbReference>
<dbReference type="FunFam" id="3.10.120.10:FF:000002">
    <property type="entry name" value="Cytochrome b5 type B"/>
    <property type="match status" value="1"/>
</dbReference>
<dbReference type="Pfam" id="PF00173">
    <property type="entry name" value="Cyt-b5"/>
    <property type="match status" value="1"/>
</dbReference>
<accession>A0A1C7NEB0</accession>
<keyword evidence="15 18" id="KW-0443">Lipid metabolism</keyword>
<feature type="domain" description="Cytochrome b5 heme-binding" evidence="22">
    <location>
        <begin position="3"/>
        <end position="82"/>
    </location>
</feature>
<sequence length="355" mass="41504">MALKQLTLNQISKHKSSDSCWVIFKGKVYDVTEFLHGHPGGDDLILDYGGQDVTEVMKDVLEHEHSDSAYEILEEYCIGAVSHETTVHEQRMQLLEEEEESKTFDREDFMPNETDITTDIKKNQFLDLSKALVPQLIRARYTKEFYLEQVHKPRYIPTSAIFFGHPLLEPLTKTAWYVIPTVWLPYVGYQLHQSLAYGYMKGTAMSFGLGIVIWTLLEYLLHRFFFHLDDMLPDHQAAFVLHFVIHGFHHYLPMDRLRLVMPPTLAIIIAYPLVNLGHFLFPPMMAHGVIAGGFFGYILYDCVHYYLHHAKVFKYHFTEMKKYHMAHHYKNYEGGYGITSKIWDYCFGTQLEYVN</sequence>
<evidence type="ECO:0000256" key="17">
    <source>
        <dbReference type="ARBA" id="ARBA00023160"/>
    </source>
</evidence>
<comment type="pathway">
    <text evidence="3">Lipid metabolism.</text>
</comment>
<feature type="binding site" evidence="19">
    <location>
        <position position="324"/>
    </location>
    <ligand>
        <name>Zn(2+)</name>
        <dbReference type="ChEBI" id="CHEBI:29105"/>
        <label>1</label>
    </ligand>
</feature>
<dbReference type="GO" id="GO:0006633">
    <property type="term" value="P:fatty acid biosynthetic process"/>
    <property type="evidence" value="ECO:0007669"/>
    <property type="project" value="UniProtKB-KW"/>
</dbReference>
<evidence type="ECO:0000256" key="4">
    <source>
        <dbReference type="ARBA" id="ARBA00005747"/>
    </source>
</evidence>
<dbReference type="PIRSF" id="PIRSF005149">
    <property type="entry name" value="IPC-B_HD"/>
    <property type="match status" value="1"/>
</dbReference>
<feature type="binding site" evidence="19">
    <location>
        <position position="308"/>
    </location>
    <ligand>
        <name>Zn(2+)</name>
        <dbReference type="ChEBI" id="CHEBI:29105"/>
        <label>1</label>
    </ligand>
</feature>
<dbReference type="EMBL" id="LUGH01000226">
    <property type="protein sequence ID" value="OBZ87388.1"/>
    <property type="molecule type" value="Genomic_DNA"/>
</dbReference>
<dbReference type="FunCoup" id="A0A1C7NEB0">
    <property type="interactions" value="145"/>
</dbReference>
<dbReference type="GO" id="GO:0020037">
    <property type="term" value="F:heme binding"/>
    <property type="evidence" value="ECO:0007669"/>
    <property type="project" value="InterPro"/>
</dbReference>
<dbReference type="InParanoid" id="A0A1C7NEB0"/>
<dbReference type="SMART" id="SM01117">
    <property type="entry name" value="Cyt-b5"/>
    <property type="match status" value="1"/>
</dbReference>
<evidence type="ECO:0000256" key="1">
    <source>
        <dbReference type="ARBA" id="ARBA00004477"/>
    </source>
</evidence>
<protein>
    <recommendedName>
        <fullName evidence="18">Ceramide very long chain fatty acid hydroxylase</fullName>
        <ecNumber evidence="18">1.-.-.-</ecNumber>
    </recommendedName>
</protein>
<evidence type="ECO:0000256" key="16">
    <source>
        <dbReference type="ARBA" id="ARBA00023136"/>
    </source>
</evidence>
<evidence type="ECO:0000313" key="23">
    <source>
        <dbReference type="EMBL" id="OBZ87388.1"/>
    </source>
</evidence>
<keyword evidence="16 18" id="KW-0472">Membrane</keyword>
<dbReference type="SUPFAM" id="SSF55856">
    <property type="entry name" value="Cytochrome b5-like heme/steroid binding domain"/>
    <property type="match status" value="1"/>
</dbReference>
<feature type="transmembrane region" description="Helical" evidence="21">
    <location>
        <begin position="237"/>
        <end position="252"/>
    </location>
</feature>
<dbReference type="InterPro" id="IPR014430">
    <property type="entry name" value="Scs7"/>
</dbReference>
<keyword evidence="11 19" id="KW-0862">Zinc</keyword>
<comment type="subcellular location">
    <subcellularLocation>
        <location evidence="1">Endoplasmic reticulum membrane</location>
        <topology evidence="1">Multi-pass membrane protein</topology>
    </subcellularLocation>
</comment>
<comment type="caution">
    <text evidence="23">The sequence shown here is derived from an EMBL/GenBank/DDBJ whole genome shotgun (WGS) entry which is preliminary data.</text>
</comment>
<evidence type="ECO:0000256" key="12">
    <source>
        <dbReference type="ARBA" id="ARBA00022989"/>
    </source>
</evidence>
<evidence type="ECO:0000256" key="18">
    <source>
        <dbReference type="PIRNR" id="PIRNR005149"/>
    </source>
</evidence>
<evidence type="ECO:0000256" key="19">
    <source>
        <dbReference type="PIRSR" id="PIRSR005149-1"/>
    </source>
</evidence>
<evidence type="ECO:0000313" key="24">
    <source>
        <dbReference type="Proteomes" id="UP000093000"/>
    </source>
</evidence>
<comment type="similarity">
    <text evidence="4 18">Belongs to the sterol desaturase family. SCS7 subfamily.</text>
</comment>
<evidence type="ECO:0000256" key="9">
    <source>
        <dbReference type="ARBA" id="ARBA00022824"/>
    </source>
</evidence>
<dbReference type="PANTHER" id="PTHR12863:SF1">
    <property type="entry name" value="FATTY ACID 2-HYDROXYLASE"/>
    <property type="match status" value="1"/>
</dbReference>
<dbReference type="AlphaFoldDB" id="A0A1C7NEB0"/>
<feature type="binding site" description="axial binding residue" evidence="20">
    <location>
        <position position="38"/>
    </location>
    <ligand>
        <name>heme</name>
        <dbReference type="ChEBI" id="CHEBI:30413"/>
    </ligand>
    <ligandPart>
        <name>Fe</name>
        <dbReference type="ChEBI" id="CHEBI:18248"/>
    </ligandPart>
</feature>
<feature type="binding site" description="axial binding residue" evidence="20">
    <location>
        <position position="65"/>
    </location>
    <ligand>
        <name>heme</name>
        <dbReference type="ChEBI" id="CHEBI:30413"/>
    </ligand>
    <ligandPart>
        <name>Fe</name>
        <dbReference type="ChEBI" id="CHEBI:18248"/>
    </ligandPart>
</feature>
<evidence type="ECO:0000256" key="3">
    <source>
        <dbReference type="ARBA" id="ARBA00005189"/>
    </source>
</evidence>
<name>A0A1C7NEB0_9FUNG</name>
<dbReference type="PANTHER" id="PTHR12863">
    <property type="entry name" value="FATTY ACID HYDROXYLASE"/>
    <property type="match status" value="1"/>
</dbReference>
<evidence type="ECO:0000256" key="20">
    <source>
        <dbReference type="PIRSR" id="PIRSR005149-50"/>
    </source>
</evidence>
<keyword evidence="8 18" id="KW-0479">Metal-binding</keyword>
<feature type="transmembrane region" description="Helical" evidence="21">
    <location>
        <begin position="199"/>
        <end position="217"/>
    </location>
</feature>
<organism evidence="23 24">
    <name type="scientific">Choanephora cucurbitarum</name>
    <dbReference type="NCBI Taxonomy" id="101091"/>
    <lineage>
        <taxon>Eukaryota</taxon>
        <taxon>Fungi</taxon>
        <taxon>Fungi incertae sedis</taxon>
        <taxon>Mucoromycota</taxon>
        <taxon>Mucoromycotina</taxon>
        <taxon>Mucoromycetes</taxon>
        <taxon>Mucorales</taxon>
        <taxon>Mucorineae</taxon>
        <taxon>Choanephoraceae</taxon>
        <taxon>Choanephoroideae</taxon>
        <taxon>Choanephora</taxon>
    </lineage>
</organism>
<dbReference type="GO" id="GO:0005789">
    <property type="term" value="C:endoplasmic reticulum membrane"/>
    <property type="evidence" value="ECO:0007669"/>
    <property type="project" value="UniProtKB-SubCell"/>
</dbReference>
<evidence type="ECO:0000256" key="14">
    <source>
        <dbReference type="ARBA" id="ARBA00023004"/>
    </source>
</evidence>
<evidence type="ECO:0000256" key="2">
    <source>
        <dbReference type="ARBA" id="ARBA00004991"/>
    </source>
</evidence>
<keyword evidence="13 18" id="KW-0560">Oxidoreductase</keyword>